<dbReference type="Proteomes" id="UP000249746">
    <property type="component" value="Unassembled WGS sequence"/>
</dbReference>
<sequence length="612" mass="72253">MFLNEFGTEIYLNQNFYNKDMLFQNDFISGKREFIEFFMNASSSIVLNRFKFLELGGYDKDFEGYGSEDFDFLVRLLKKCAKFEAMPSNLDYFAKNWEFSEFKGFRAWFSLVAQEAMLQGIYIYHLWHTKPNQNKYLNNKELNHKIFIKNLLNKNHFIEPLSSIPLNLTKNLAFFKENSTSHRILNQISVFIGECIYKLEQDFFDCTADRLVFNKQAFMDFLKTNGISNIILFNPYGNELRFEIYSFCKEQNISYIIWERGAINDSWFFDTKGFNYDSASYDEKLWNKALSKEQISKTKAFIENELFNNENFLEKQGLRQSKISLQRQLGIRHKKAIFIPLQVPSDTVIKYFSKPPFDYQGFLEIIDKLAKDFIKQDVVFIAKKHPLDLSLNKKAYKNLLFAPDDMHFLDLLQISQACVLINSGVGLYALMMQKPCIICGGAFYAFSNLNISVKNENELRASLKSILKGDFKVDETKMLRFLHYLIFDFYSFGKSYYKIINKQDRQINAVVAIDFYKIIIKETKYLQCTHAKKMSYKLDSPIYKSYLFEIKNTKTKRDLQDSTLVNLIESKIYHTKFYRLARKLFNRPRDFIIDSKNPLIKPLKLILALRHT</sequence>
<proteinExistence type="predicted"/>
<dbReference type="EMBL" id="NBIU01000024">
    <property type="protein sequence ID" value="PZT47680.1"/>
    <property type="molecule type" value="Genomic_DNA"/>
</dbReference>
<feature type="domain" description="Glycosyltransferase 2-like prokaryotic type" evidence="1">
    <location>
        <begin position="4"/>
        <end position="151"/>
    </location>
</feature>
<dbReference type="Gene3D" id="3.90.550.10">
    <property type="entry name" value="Spore Coat Polysaccharide Biosynthesis Protein SpsA, Chain A"/>
    <property type="match status" value="1"/>
</dbReference>
<dbReference type="InterPro" id="IPR019290">
    <property type="entry name" value="GlycosylTrfase-like_prok"/>
</dbReference>
<dbReference type="InterPro" id="IPR029044">
    <property type="entry name" value="Nucleotide-diphossugar_trans"/>
</dbReference>
<evidence type="ECO:0000313" key="3">
    <source>
        <dbReference type="Proteomes" id="UP000249746"/>
    </source>
</evidence>
<evidence type="ECO:0000313" key="2">
    <source>
        <dbReference type="EMBL" id="PZT47680.1"/>
    </source>
</evidence>
<dbReference type="AlphaFoldDB" id="A0A2W6NFA3"/>
<gene>
    <name evidence="2" type="ORF">B6S12_07765</name>
</gene>
<dbReference type="RefSeq" id="WP_111230238.1">
    <property type="nucleotide sequence ID" value="NZ_NBIU01000024.1"/>
</dbReference>
<evidence type="ECO:0000259" key="1">
    <source>
        <dbReference type="Pfam" id="PF10111"/>
    </source>
</evidence>
<reference evidence="2 3" key="1">
    <citation type="submission" date="2017-03" db="EMBL/GenBank/DDBJ databases">
        <title>Genomic and clinical evidence uncovers the enterohepatic species Helicobacter valdiviensis as a potential human intestinal pathogen.</title>
        <authorList>
            <person name="Fresia P."/>
            <person name="Jara R."/>
            <person name="Sierra R."/>
            <person name="Ferres I."/>
            <person name="Greif G."/>
            <person name="Iraola G."/>
            <person name="Collado L."/>
        </authorList>
    </citation>
    <scope>NUCLEOTIDE SEQUENCE [LARGE SCALE GENOMIC DNA]</scope>
    <source>
        <strain evidence="2 3">WBE14</strain>
    </source>
</reference>
<dbReference type="Pfam" id="PF10111">
    <property type="entry name" value="Glyco_tranf_2_2"/>
    <property type="match status" value="1"/>
</dbReference>
<dbReference type="OrthoDB" id="5313897at2"/>
<accession>A0A2W6NFA3</accession>
<dbReference type="InterPro" id="IPR007833">
    <property type="entry name" value="Capsule_polysaccharide_synth"/>
</dbReference>
<protein>
    <recommendedName>
        <fullName evidence="1">Glycosyltransferase 2-like prokaryotic type domain-containing protein</fullName>
    </recommendedName>
</protein>
<name>A0A2W6NFA3_9HELI</name>
<keyword evidence="3" id="KW-1185">Reference proteome</keyword>
<organism evidence="2 3">
    <name type="scientific">Helicobacter valdiviensis</name>
    <dbReference type="NCBI Taxonomy" id="1458358"/>
    <lineage>
        <taxon>Bacteria</taxon>
        <taxon>Pseudomonadati</taxon>
        <taxon>Campylobacterota</taxon>
        <taxon>Epsilonproteobacteria</taxon>
        <taxon>Campylobacterales</taxon>
        <taxon>Helicobacteraceae</taxon>
        <taxon>Helicobacter</taxon>
    </lineage>
</organism>
<comment type="caution">
    <text evidence="2">The sequence shown here is derived from an EMBL/GenBank/DDBJ whole genome shotgun (WGS) entry which is preliminary data.</text>
</comment>
<dbReference type="GO" id="GO:0015774">
    <property type="term" value="P:polysaccharide transport"/>
    <property type="evidence" value="ECO:0007669"/>
    <property type="project" value="InterPro"/>
</dbReference>
<dbReference type="SUPFAM" id="SSF53448">
    <property type="entry name" value="Nucleotide-diphospho-sugar transferases"/>
    <property type="match status" value="1"/>
</dbReference>
<dbReference type="Pfam" id="PF05159">
    <property type="entry name" value="Capsule_synth"/>
    <property type="match status" value="1"/>
</dbReference>
<dbReference type="GO" id="GO:0000271">
    <property type="term" value="P:polysaccharide biosynthetic process"/>
    <property type="evidence" value="ECO:0007669"/>
    <property type="project" value="InterPro"/>
</dbReference>